<sequence>MTATQPGSDRAAGAAAAAEVAFITELWTLYAVGLSATMLRTYARVRAVGLRGLRADDYFVWVGISALGHEVGHAANGSANNGMSETQRESLDPNSDEYMKRVLGSKIQVAGWSTYVCLMTSLKISMLFFLTRLMFGLGRSFQLRICIGFILVITTFITCLVSIFAFCRPFRNYWAIYPDPGRSCQAAISLPIVWSTFATNVSTDIYLIMIPIPILWQSSLALSKKIASTVVLGAGIFVLVCAVLKSAFILADPINGAQLAGSWGTREAFVAVMTTNLPMIFPLIKRWLRPLLPKQLSASPKVEKSPEGFRTIGGGGPGAEARRRPASANALTGLSCSASEELVADETKKEQEQEDILLPGEITDIEAGASSRRPSLVPGSDDAEQKAWTQLEHDSRK</sequence>
<dbReference type="OrthoDB" id="2988756at2759"/>
<dbReference type="AlphaFoldDB" id="G3JR88"/>
<feature type="transmembrane region" description="Helical" evidence="7">
    <location>
        <begin position="186"/>
        <end position="209"/>
    </location>
</feature>
<dbReference type="GO" id="GO:0016020">
    <property type="term" value="C:membrane"/>
    <property type="evidence" value="ECO:0007669"/>
    <property type="project" value="UniProtKB-SubCell"/>
</dbReference>
<dbReference type="InParanoid" id="G3JR88"/>
<evidence type="ECO:0000256" key="1">
    <source>
        <dbReference type="ARBA" id="ARBA00004141"/>
    </source>
</evidence>
<dbReference type="GeneID" id="18170435"/>
<dbReference type="HOGENOM" id="CLU_019101_0_1_1"/>
<dbReference type="VEuPathDB" id="FungiDB:CCM_08427"/>
<dbReference type="Pfam" id="PF20684">
    <property type="entry name" value="Fung_rhodopsin"/>
    <property type="match status" value="1"/>
</dbReference>
<dbReference type="InterPro" id="IPR049326">
    <property type="entry name" value="Rhodopsin_dom_fungi"/>
</dbReference>
<dbReference type="STRING" id="983644.G3JR88"/>
<gene>
    <name evidence="9" type="ORF">CCM_08427</name>
</gene>
<dbReference type="RefSeq" id="XP_006673629.1">
    <property type="nucleotide sequence ID" value="XM_006673566.1"/>
</dbReference>
<feature type="region of interest" description="Disordered" evidence="6">
    <location>
        <begin position="299"/>
        <end position="327"/>
    </location>
</feature>
<evidence type="ECO:0000256" key="5">
    <source>
        <dbReference type="ARBA" id="ARBA00038359"/>
    </source>
</evidence>
<evidence type="ECO:0000256" key="2">
    <source>
        <dbReference type="ARBA" id="ARBA00022692"/>
    </source>
</evidence>
<name>G3JR88_CORMM</name>
<keyword evidence="3 7" id="KW-1133">Transmembrane helix</keyword>
<dbReference type="OMA" id="WGVREAF"/>
<accession>G3JR88</accession>
<evidence type="ECO:0000313" key="9">
    <source>
        <dbReference type="EMBL" id="EGX88384.1"/>
    </source>
</evidence>
<dbReference type="Proteomes" id="UP000001610">
    <property type="component" value="Unassembled WGS sequence"/>
</dbReference>
<reference evidence="9 10" key="1">
    <citation type="journal article" date="2011" name="Genome Biol.">
        <title>Genome sequence of the insect pathogenic fungus Cordyceps militaris, a valued traditional Chinese medicine.</title>
        <authorList>
            <person name="Zheng P."/>
            <person name="Xia Y."/>
            <person name="Xiao G."/>
            <person name="Xiong C."/>
            <person name="Hu X."/>
            <person name="Zhang S."/>
            <person name="Zheng H."/>
            <person name="Huang Y."/>
            <person name="Zhou Y."/>
            <person name="Wang S."/>
            <person name="Zhao G.P."/>
            <person name="Liu X."/>
            <person name="St Leger R.J."/>
            <person name="Wang C."/>
        </authorList>
    </citation>
    <scope>NUCLEOTIDE SEQUENCE [LARGE SCALE GENOMIC DNA]</scope>
    <source>
        <strain evidence="9 10">CM01</strain>
    </source>
</reference>
<evidence type="ECO:0000256" key="7">
    <source>
        <dbReference type="SAM" id="Phobius"/>
    </source>
</evidence>
<evidence type="ECO:0000256" key="3">
    <source>
        <dbReference type="ARBA" id="ARBA00022989"/>
    </source>
</evidence>
<feature type="transmembrane region" description="Helical" evidence="7">
    <location>
        <begin position="230"/>
        <end position="251"/>
    </location>
</feature>
<comment type="subcellular location">
    <subcellularLocation>
        <location evidence="1">Membrane</location>
        <topology evidence="1">Multi-pass membrane protein</topology>
    </subcellularLocation>
</comment>
<protein>
    <recommendedName>
        <fullName evidence="8">Rhodopsin domain-containing protein</fullName>
    </recommendedName>
</protein>
<dbReference type="EMBL" id="JH126405">
    <property type="protein sequence ID" value="EGX88384.1"/>
    <property type="molecule type" value="Genomic_DNA"/>
</dbReference>
<feature type="domain" description="Rhodopsin" evidence="8">
    <location>
        <begin position="40"/>
        <end position="286"/>
    </location>
</feature>
<evidence type="ECO:0000313" key="10">
    <source>
        <dbReference type="Proteomes" id="UP000001610"/>
    </source>
</evidence>
<feature type="region of interest" description="Disordered" evidence="6">
    <location>
        <begin position="341"/>
        <end position="397"/>
    </location>
</feature>
<keyword evidence="10" id="KW-1185">Reference proteome</keyword>
<keyword evidence="4 7" id="KW-0472">Membrane</keyword>
<evidence type="ECO:0000256" key="4">
    <source>
        <dbReference type="ARBA" id="ARBA00023136"/>
    </source>
</evidence>
<dbReference type="PANTHER" id="PTHR33048:SF105">
    <property type="match status" value="1"/>
</dbReference>
<evidence type="ECO:0000256" key="6">
    <source>
        <dbReference type="SAM" id="MobiDB-lite"/>
    </source>
</evidence>
<feature type="transmembrane region" description="Helical" evidence="7">
    <location>
        <begin position="143"/>
        <end position="166"/>
    </location>
</feature>
<organism evidence="9 10">
    <name type="scientific">Cordyceps militaris (strain CM01)</name>
    <name type="common">Caterpillar fungus</name>
    <dbReference type="NCBI Taxonomy" id="983644"/>
    <lineage>
        <taxon>Eukaryota</taxon>
        <taxon>Fungi</taxon>
        <taxon>Dikarya</taxon>
        <taxon>Ascomycota</taxon>
        <taxon>Pezizomycotina</taxon>
        <taxon>Sordariomycetes</taxon>
        <taxon>Hypocreomycetidae</taxon>
        <taxon>Hypocreales</taxon>
        <taxon>Cordycipitaceae</taxon>
        <taxon>Cordyceps</taxon>
    </lineage>
</organism>
<keyword evidence="2 7" id="KW-0812">Transmembrane</keyword>
<dbReference type="PANTHER" id="PTHR33048">
    <property type="entry name" value="PTH11-LIKE INTEGRAL MEMBRANE PROTEIN (AFU_ORTHOLOGUE AFUA_5G11245)"/>
    <property type="match status" value="1"/>
</dbReference>
<evidence type="ECO:0000259" key="8">
    <source>
        <dbReference type="Pfam" id="PF20684"/>
    </source>
</evidence>
<dbReference type="KEGG" id="cmt:CCM_08427"/>
<dbReference type="InterPro" id="IPR052337">
    <property type="entry name" value="SAT4-like"/>
</dbReference>
<feature type="transmembrane region" description="Helical" evidence="7">
    <location>
        <begin position="109"/>
        <end position="131"/>
    </location>
</feature>
<proteinExistence type="inferred from homology"/>
<comment type="similarity">
    <text evidence="5">Belongs to the SAT4 family.</text>
</comment>
<dbReference type="eggNOG" id="ENOG502SHM6">
    <property type="taxonomic scope" value="Eukaryota"/>
</dbReference>